<sequence length="404" mass="44685">MKHLIIALLLSALLFAACSGKKEAARNSDASEAVLGDVDEDLVSAALFAIYAQKGTPEWNALDSLGVHTIATDFSTPGAGGAVRVQLLQDLSSFMLAAVTFNDEDEDFYPSYVFFDIPGKAGDVYEFDAIFTEGIPLGSITAVRSDNRGNGDPYTTYYLQESGFDGLPNGLVVYNEEFNSQEDEWEEPSAPPDQDAIYDELLDNQDAWFAGLKATSPFGSYDRNIFSGGDFYLGVGITLDIDGDGIFELWFIATNQDRSEQYTFLYTLVEGKPLCLLSELTLTYEDLSDNLLGFIDVVYDYDTLTQRIVFVRGNIRGFPGWSRRDVYYRYSRGKLDKIADLLSLNGSRNELEAAEFLTGPEFYTGNGDDDITVFFINGKAATADDYTLIVDSYVGSVLSRYYAN</sequence>
<proteinExistence type="predicted"/>
<dbReference type="EMBL" id="CP001841">
    <property type="protein sequence ID" value="AEF80675.1"/>
    <property type="molecule type" value="Genomic_DNA"/>
</dbReference>
<dbReference type="PROSITE" id="PS51257">
    <property type="entry name" value="PROKAR_LIPOPROTEIN"/>
    <property type="match status" value="1"/>
</dbReference>
<protein>
    <submittedName>
        <fullName evidence="2">Putative lipoprotein</fullName>
    </submittedName>
</protein>
<name>F5Y8K6_LEAAZ</name>
<keyword evidence="3" id="KW-1185">Reference proteome</keyword>
<feature type="chain" id="PRO_5003329748" evidence="1">
    <location>
        <begin position="25"/>
        <end position="404"/>
    </location>
</feature>
<keyword evidence="2" id="KW-0449">Lipoprotein</keyword>
<organism evidence="2 3">
    <name type="scientific">Leadbettera azotonutricia (strain ATCC BAA-888 / DSM 13862 / ZAS-9)</name>
    <name type="common">Treponema azotonutricium</name>
    <dbReference type="NCBI Taxonomy" id="545695"/>
    <lineage>
        <taxon>Bacteria</taxon>
        <taxon>Pseudomonadati</taxon>
        <taxon>Spirochaetota</taxon>
        <taxon>Spirochaetia</taxon>
        <taxon>Spirochaetales</taxon>
        <taxon>Breznakiellaceae</taxon>
        <taxon>Leadbettera</taxon>
    </lineage>
</organism>
<dbReference type="AlphaFoldDB" id="F5Y8K6"/>
<accession>F5Y8K6</accession>
<dbReference type="InParanoid" id="F5Y8K6"/>
<feature type="signal peptide" evidence="1">
    <location>
        <begin position="1"/>
        <end position="24"/>
    </location>
</feature>
<evidence type="ECO:0000256" key="1">
    <source>
        <dbReference type="SAM" id="SignalP"/>
    </source>
</evidence>
<keyword evidence="1" id="KW-0732">Signal</keyword>
<reference evidence="2 3" key="2">
    <citation type="journal article" date="2011" name="ISME J.">
        <title>RNA-seq reveals cooperative metabolic interactions between two termite-gut spirochete species in co-culture.</title>
        <authorList>
            <person name="Rosenthal A.Z."/>
            <person name="Matson E.G."/>
            <person name="Eldar A."/>
            <person name="Leadbetter J.R."/>
        </authorList>
    </citation>
    <scope>NUCLEOTIDE SEQUENCE [LARGE SCALE GENOMIC DNA]</scope>
    <source>
        <strain evidence="3">ATCC BAA-888 / DSM 13862 / ZAS-9</strain>
    </source>
</reference>
<gene>
    <name evidence="2" type="ordered locus">TREAZ_3310</name>
</gene>
<dbReference type="HOGENOM" id="CLU_681421_0_0_12"/>
<evidence type="ECO:0000313" key="3">
    <source>
        <dbReference type="Proteomes" id="UP000009222"/>
    </source>
</evidence>
<dbReference type="Proteomes" id="UP000009222">
    <property type="component" value="Chromosome"/>
</dbReference>
<evidence type="ECO:0000313" key="2">
    <source>
        <dbReference type="EMBL" id="AEF80675.1"/>
    </source>
</evidence>
<dbReference type="STRING" id="545695.TREAZ_3310"/>
<reference evidence="3" key="1">
    <citation type="submission" date="2009-12" db="EMBL/GenBank/DDBJ databases">
        <title>Complete sequence of Treponema azotonutricium strain ZAS-9.</title>
        <authorList>
            <person name="Tetu S.G."/>
            <person name="Matson E."/>
            <person name="Ren Q."/>
            <person name="Seshadri R."/>
            <person name="Elbourne L."/>
            <person name="Hassan K.A."/>
            <person name="Durkin A."/>
            <person name="Radune D."/>
            <person name="Mohamoud Y."/>
            <person name="Shay R."/>
            <person name="Jin S."/>
            <person name="Zhang X."/>
            <person name="Lucey K."/>
            <person name="Ballor N.R."/>
            <person name="Ottesen E."/>
            <person name="Rosenthal R."/>
            <person name="Allen A."/>
            <person name="Leadbetter J.R."/>
            <person name="Paulsen I.T."/>
        </authorList>
    </citation>
    <scope>NUCLEOTIDE SEQUENCE [LARGE SCALE GENOMIC DNA]</scope>
    <source>
        <strain evidence="3">ATCC BAA-888 / DSM 13862 / ZAS-9</strain>
    </source>
</reference>
<dbReference type="RefSeq" id="WP_015712255.1">
    <property type="nucleotide sequence ID" value="NC_015577.1"/>
</dbReference>
<dbReference type="KEGG" id="taz:TREAZ_3310"/>